<dbReference type="Gene3D" id="3.40.50.10320">
    <property type="entry name" value="LmbE-like"/>
    <property type="match status" value="2"/>
</dbReference>
<evidence type="ECO:0000256" key="1">
    <source>
        <dbReference type="ARBA" id="ARBA00001231"/>
    </source>
</evidence>
<evidence type="ECO:0000256" key="3">
    <source>
        <dbReference type="ARBA" id="ARBA00012663"/>
    </source>
</evidence>
<keyword evidence="6" id="KW-1133">Transmembrane helix</keyword>
<dbReference type="Gene3D" id="3.20.20.300">
    <property type="entry name" value="Glycoside hydrolase, family 3, N-terminal domain"/>
    <property type="match status" value="2"/>
</dbReference>
<comment type="caution">
    <text evidence="8">The sequence shown here is derived from an EMBL/GenBank/DDBJ whole genome shotgun (WGS) entry which is preliminary data.</text>
</comment>
<evidence type="ECO:0000259" key="7">
    <source>
        <dbReference type="Pfam" id="PF00933"/>
    </source>
</evidence>
<feature type="transmembrane region" description="Helical" evidence="6">
    <location>
        <begin position="9"/>
        <end position="27"/>
    </location>
</feature>
<dbReference type="InterPro" id="IPR050226">
    <property type="entry name" value="NagZ_Beta-hexosaminidase"/>
</dbReference>
<protein>
    <recommendedName>
        <fullName evidence="3">beta-N-acetylhexosaminidase</fullName>
        <ecNumber evidence="3">3.2.1.52</ecNumber>
    </recommendedName>
</protein>
<dbReference type="InterPro" id="IPR017853">
    <property type="entry name" value="GH"/>
</dbReference>
<dbReference type="Pfam" id="PF02585">
    <property type="entry name" value="PIG-L"/>
    <property type="match status" value="2"/>
</dbReference>
<dbReference type="GO" id="GO:0009254">
    <property type="term" value="P:peptidoglycan turnover"/>
    <property type="evidence" value="ECO:0007669"/>
    <property type="project" value="TreeGrafter"/>
</dbReference>
<dbReference type="InterPro" id="IPR024078">
    <property type="entry name" value="LmbE-like_dom_sf"/>
</dbReference>
<dbReference type="SUPFAM" id="SSF102588">
    <property type="entry name" value="LmbE-like"/>
    <property type="match status" value="2"/>
</dbReference>
<dbReference type="InterPro" id="IPR003737">
    <property type="entry name" value="GlcNAc_PI_deacetylase-related"/>
</dbReference>
<dbReference type="Pfam" id="PF00933">
    <property type="entry name" value="Glyco_hydro_3"/>
    <property type="match status" value="1"/>
</dbReference>
<feature type="domain" description="Glycoside hydrolase family 3 N-terminal" evidence="7">
    <location>
        <begin position="313"/>
        <end position="552"/>
    </location>
</feature>
<dbReference type="GO" id="GO:0005975">
    <property type="term" value="P:carbohydrate metabolic process"/>
    <property type="evidence" value="ECO:0007669"/>
    <property type="project" value="InterPro"/>
</dbReference>
<dbReference type="EMBL" id="PETZ01000008">
    <property type="protein sequence ID" value="PIV45331.1"/>
    <property type="molecule type" value="Genomic_DNA"/>
</dbReference>
<proteinExistence type="inferred from homology"/>
<dbReference type="PANTHER" id="PTHR30480">
    <property type="entry name" value="BETA-HEXOSAMINIDASE-RELATED"/>
    <property type="match status" value="1"/>
</dbReference>
<comment type="similarity">
    <text evidence="2">Belongs to the glycosyl hydrolase 3 family.</text>
</comment>
<keyword evidence="5" id="KW-0326">Glycosidase</keyword>
<accession>A0A2M7DA54</accession>
<dbReference type="Proteomes" id="UP000230864">
    <property type="component" value="Unassembled WGS sequence"/>
</dbReference>
<dbReference type="GO" id="GO:0004563">
    <property type="term" value="F:beta-N-acetylhexosaminidase activity"/>
    <property type="evidence" value="ECO:0007669"/>
    <property type="project" value="UniProtKB-EC"/>
</dbReference>
<keyword evidence="4" id="KW-0378">Hydrolase</keyword>
<dbReference type="AlphaFoldDB" id="A0A2M7DA54"/>
<gene>
    <name evidence="8" type="ORF">COS25_00265</name>
</gene>
<name>A0A2M7DA54_9BACT</name>
<dbReference type="EC" id="3.2.1.52" evidence="3"/>
<evidence type="ECO:0000313" key="9">
    <source>
        <dbReference type="Proteomes" id="UP000230864"/>
    </source>
</evidence>
<organism evidence="8 9">
    <name type="scientific">Candidatus Nealsonbacteria bacterium CG02_land_8_20_14_3_00_37_10</name>
    <dbReference type="NCBI Taxonomy" id="1974699"/>
    <lineage>
        <taxon>Bacteria</taxon>
        <taxon>Candidatus Nealsoniibacteriota</taxon>
    </lineage>
</organism>
<evidence type="ECO:0000256" key="5">
    <source>
        <dbReference type="ARBA" id="ARBA00023295"/>
    </source>
</evidence>
<dbReference type="InterPro" id="IPR036962">
    <property type="entry name" value="Glyco_hydro_3_N_sf"/>
</dbReference>
<evidence type="ECO:0000256" key="4">
    <source>
        <dbReference type="ARBA" id="ARBA00022801"/>
    </source>
</evidence>
<evidence type="ECO:0000256" key="2">
    <source>
        <dbReference type="ARBA" id="ARBA00005336"/>
    </source>
</evidence>
<dbReference type="SUPFAM" id="SSF51445">
    <property type="entry name" value="(Trans)glycosidases"/>
    <property type="match status" value="2"/>
</dbReference>
<reference evidence="9" key="1">
    <citation type="submission" date="2017-09" db="EMBL/GenBank/DDBJ databases">
        <title>Depth-based differentiation of microbial function through sediment-hosted aquifers and enrichment of novel symbionts in the deep terrestrial subsurface.</title>
        <authorList>
            <person name="Probst A.J."/>
            <person name="Ladd B."/>
            <person name="Jarett J.K."/>
            <person name="Geller-Mcgrath D.E."/>
            <person name="Sieber C.M.K."/>
            <person name="Emerson J.B."/>
            <person name="Anantharaman K."/>
            <person name="Thomas B.C."/>
            <person name="Malmstrom R."/>
            <person name="Stieglmeier M."/>
            <person name="Klingl A."/>
            <person name="Woyke T."/>
            <person name="Ryan C.M."/>
            <person name="Banfield J.F."/>
        </authorList>
    </citation>
    <scope>NUCLEOTIDE SEQUENCE [LARGE SCALE GENOMIC DNA]</scope>
</reference>
<evidence type="ECO:0000256" key="6">
    <source>
        <dbReference type="SAM" id="Phobius"/>
    </source>
</evidence>
<evidence type="ECO:0000313" key="8">
    <source>
        <dbReference type="EMBL" id="PIV45331.1"/>
    </source>
</evidence>
<sequence>MELSFKGKFLIFLIIISLGFLSFYFLFKEKKEFQADILIFSPHPDDEILCCGGTILKAIEDGKTVKIVFLTNGDAYTQSVSTWMEKQPDELKPEDYIALGKERQKEALRAANKLGLEKDDLVFLSYPDGGLSSLWNNLYDDYYLSEATETVSSPYKLTYNLAKQGYTKENLISDIKEVLEKYQPGEIYLPHILDTHKDHQAANEFVFSALNELESGDNDDWLNSLGSFYYLIHDSGGLDESFYPYVPYSPYVFSREPNYEENISDFKDQKTLALKEYYSQMSAEEEAEFLNSFVKDFELFWDMPSSPQAYLRYVEQEWENIGQIMRSQGYNVNFAPVVDVAEDIEDFDMPLTGKKRIYSEDPEIVAELAGAVIRGMNKGGLIPVIKHFPGLGRVRSDAHVWLPETETPKEDLYQRELIPFMNLIEKDYDFWIMIDHSIYLSLDEKPASLSYEVQTKLLREELGFKGIIIVDELLAMQAIREYAFRQGIADPYIGEIISQVFAAGGDIALFYVSSPLEAKEVINGTIKAVKKAINENKISQQEIDDSVARILTEKENFFGVPLGHFINNMTLEEKIAQKLITDVYFGRDEKEIGNWEEILREYNIGGIHARNQGFIDEIQEQAKIPMFVTGQHEGGMVNQDGLNIYTHSAYMIGKEFEFLKKRAGKEIFYNIKKEKEETKDFYESFDLGQIDEITRQNILDSLIDSVDELIAAYSDIEQKGYVSPNPNYISPLTIYHSVGGYEIKPFYDLPIFWLRKFSDQGVSFYAYSLFKEIFNDWKKDQKELSTYTRDIILNLYSLKEKIKSRKSIIDDPKSKEEVRILFLATHPDDEDSEGLAYFEYKFNSETYILLATRGEGGENEINATYEDLGKIRTEEIEKAGEILGVNRIYYLGLEDFGYCVSEKEALDKWDREEALKKIIYFYRLIKPHIIITKNTTSDEHCQHKAFISLAIEAFELASNPEVYSETLKDGLLPWQPLKFYQRDPKNENGIFIDISEKDSATGRTYKEIALESLKQHHSQKLGEWAQTQYSFWPDKIYYHLSKTKVKDEGNSIFSGINKENL</sequence>
<dbReference type="PANTHER" id="PTHR30480:SF13">
    <property type="entry name" value="BETA-HEXOSAMINIDASE"/>
    <property type="match status" value="1"/>
</dbReference>
<keyword evidence="6" id="KW-0472">Membrane</keyword>
<comment type="catalytic activity">
    <reaction evidence="1">
        <text>Hydrolysis of terminal non-reducing N-acetyl-D-hexosamine residues in N-acetyl-beta-D-hexosaminides.</text>
        <dbReference type="EC" id="3.2.1.52"/>
    </reaction>
</comment>
<keyword evidence="6" id="KW-0812">Transmembrane</keyword>
<dbReference type="InterPro" id="IPR001764">
    <property type="entry name" value="Glyco_hydro_3_N"/>
</dbReference>